<evidence type="ECO:0000313" key="2">
    <source>
        <dbReference type="Proteomes" id="UP000199163"/>
    </source>
</evidence>
<evidence type="ECO:0000313" key="1">
    <source>
        <dbReference type="EMBL" id="SDH01693.1"/>
    </source>
</evidence>
<accession>A0A1G7YZ06</accession>
<dbReference type="STRING" id="568899.SAMN05192534_101331"/>
<proteinExistence type="predicted"/>
<name>A0A1G7YZ06_9BACI</name>
<keyword evidence="2" id="KW-1185">Reference proteome</keyword>
<sequence length="113" mass="13634">MAFGITKEELNAWKEKASNEEIAFITHYWYDDRFPDCSTVTKAGCKNISKLKAWGREYGLKPEWIHYRNPFPHFDLLGERQRHILKAEKQFQQIERFALDDRTRLKESETRKR</sequence>
<dbReference type="Proteomes" id="UP000199163">
    <property type="component" value="Unassembled WGS sequence"/>
</dbReference>
<dbReference type="OrthoDB" id="2361368at2"/>
<organism evidence="1 2">
    <name type="scientific">Alteribacillus persepolensis</name>
    <dbReference type="NCBI Taxonomy" id="568899"/>
    <lineage>
        <taxon>Bacteria</taxon>
        <taxon>Bacillati</taxon>
        <taxon>Bacillota</taxon>
        <taxon>Bacilli</taxon>
        <taxon>Bacillales</taxon>
        <taxon>Bacillaceae</taxon>
        <taxon>Alteribacillus</taxon>
    </lineage>
</organism>
<dbReference type="AlphaFoldDB" id="A0A1G7YZ06"/>
<protein>
    <submittedName>
        <fullName evidence="1">Uncharacterized protein</fullName>
    </submittedName>
</protein>
<dbReference type="RefSeq" id="WP_091270575.1">
    <property type="nucleotide sequence ID" value="NZ_FNDK01000001.1"/>
</dbReference>
<reference evidence="1 2" key="1">
    <citation type="submission" date="2016-10" db="EMBL/GenBank/DDBJ databases">
        <authorList>
            <person name="de Groot N.N."/>
        </authorList>
    </citation>
    <scope>NUCLEOTIDE SEQUENCE [LARGE SCALE GENOMIC DNA]</scope>
    <source>
        <strain evidence="1 2">DSM 21632</strain>
    </source>
</reference>
<dbReference type="EMBL" id="FNDK01000001">
    <property type="protein sequence ID" value="SDH01693.1"/>
    <property type="molecule type" value="Genomic_DNA"/>
</dbReference>
<gene>
    <name evidence="1" type="ORF">SAMN05192534_101331</name>
</gene>